<gene>
    <name evidence="1" type="ORF">MILVUS5_LOCUS40530</name>
</gene>
<dbReference type="Proteomes" id="UP001177021">
    <property type="component" value="Unassembled WGS sequence"/>
</dbReference>
<dbReference type="EMBL" id="CASHSV030000823">
    <property type="protein sequence ID" value="CAJ2678199.1"/>
    <property type="molecule type" value="Genomic_DNA"/>
</dbReference>
<feature type="non-terminal residue" evidence="1">
    <location>
        <position position="315"/>
    </location>
</feature>
<name>A0ACB0M8K8_TRIPR</name>
<keyword evidence="2" id="KW-1185">Reference proteome</keyword>
<evidence type="ECO:0000313" key="1">
    <source>
        <dbReference type="EMBL" id="CAJ2678199.1"/>
    </source>
</evidence>
<accession>A0ACB0M8K8</accession>
<evidence type="ECO:0000313" key="2">
    <source>
        <dbReference type="Proteomes" id="UP001177021"/>
    </source>
</evidence>
<protein>
    <submittedName>
        <fullName evidence="1">Uncharacterized protein</fullName>
    </submittedName>
</protein>
<proteinExistence type="predicted"/>
<sequence length="315" mass="35809">MIIFWLTIPDFGRASYVYNNLIRSMKPKIDTWRKCFVEEDNFLMHVEKYMKENGSEALEKLIASKNTMLRPDAEVITNEFIATGNNEMLKTNGERLTTEHKVIKDFETIEQKEIPATTLNTMHSPDAEATNEIIDNDNKEMLKTHGERLQSEKKDIKDLVAIEKKEIPATKHRTYADIVASQTTSSTIVETKEIAGRDTAGKEHPQSSSTLKEVQREWTCALCLVTSSSEKDLNSHLNGRRHKKACEAAGLKVAKKLPATQKNVLPEPFRMINSKLVCKVCSVILPSEDHSQLQFPIMAFSLFLNLTFKCLHHFA</sequence>
<organism evidence="1 2">
    <name type="scientific">Trifolium pratense</name>
    <name type="common">Red clover</name>
    <dbReference type="NCBI Taxonomy" id="57577"/>
    <lineage>
        <taxon>Eukaryota</taxon>
        <taxon>Viridiplantae</taxon>
        <taxon>Streptophyta</taxon>
        <taxon>Embryophyta</taxon>
        <taxon>Tracheophyta</taxon>
        <taxon>Spermatophyta</taxon>
        <taxon>Magnoliopsida</taxon>
        <taxon>eudicotyledons</taxon>
        <taxon>Gunneridae</taxon>
        <taxon>Pentapetalae</taxon>
        <taxon>rosids</taxon>
        <taxon>fabids</taxon>
        <taxon>Fabales</taxon>
        <taxon>Fabaceae</taxon>
        <taxon>Papilionoideae</taxon>
        <taxon>50 kb inversion clade</taxon>
        <taxon>NPAAA clade</taxon>
        <taxon>Hologalegina</taxon>
        <taxon>IRL clade</taxon>
        <taxon>Trifolieae</taxon>
        <taxon>Trifolium</taxon>
    </lineage>
</organism>
<reference evidence="1" key="1">
    <citation type="submission" date="2023-10" db="EMBL/GenBank/DDBJ databases">
        <authorList>
            <person name="Rodriguez Cubillos JULIANA M."/>
            <person name="De Vega J."/>
        </authorList>
    </citation>
    <scope>NUCLEOTIDE SEQUENCE</scope>
</reference>
<comment type="caution">
    <text evidence="1">The sequence shown here is derived from an EMBL/GenBank/DDBJ whole genome shotgun (WGS) entry which is preliminary data.</text>
</comment>